<dbReference type="AlphaFoldDB" id="A0AAV9D3X2"/>
<reference evidence="2" key="1">
    <citation type="journal article" date="2023" name="Nat. Commun.">
        <title>Diploid and tetraploid genomes of Acorus and the evolution of monocots.</title>
        <authorList>
            <person name="Ma L."/>
            <person name="Liu K.W."/>
            <person name="Li Z."/>
            <person name="Hsiao Y.Y."/>
            <person name="Qi Y."/>
            <person name="Fu T."/>
            <person name="Tang G.D."/>
            <person name="Zhang D."/>
            <person name="Sun W.H."/>
            <person name="Liu D.K."/>
            <person name="Li Y."/>
            <person name="Chen G.Z."/>
            <person name="Liu X.D."/>
            <person name="Liao X.Y."/>
            <person name="Jiang Y.T."/>
            <person name="Yu X."/>
            <person name="Hao Y."/>
            <person name="Huang J."/>
            <person name="Zhao X.W."/>
            <person name="Ke S."/>
            <person name="Chen Y.Y."/>
            <person name="Wu W.L."/>
            <person name="Hsu J.L."/>
            <person name="Lin Y.F."/>
            <person name="Huang M.D."/>
            <person name="Li C.Y."/>
            <person name="Huang L."/>
            <person name="Wang Z.W."/>
            <person name="Zhao X."/>
            <person name="Zhong W.Y."/>
            <person name="Peng D.H."/>
            <person name="Ahmad S."/>
            <person name="Lan S."/>
            <person name="Zhang J.S."/>
            <person name="Tsai W.C."/>
            <person name="Van de Peer Y."/>
            <person name="Liu Z.J."/>
        </authorList>
    </citation>
    <scope>NUCLEOTIDE SEQUENCE</scope>
    <source>
        <strain evidence="2">CP</strain>
    </source>
</reference>
<feature type="region of interest" description="Disordered" evidence="1">
    <location>
        <begin position="22"/>
        <end position="43"/>
    </location>
</feature>
<organism evidence="2 3">
    <name type="scientific">Acorus calamus</name>
    <name type="common">Sweet flag</name>
    <dbReference type="NCBI Taxonomy" id="4465"/>
    <lineage>
        <taxon>Eukaryota</taxon>
        <taxon>Viridiplantae</taxon>
        <taxon>Streptophyta</taxon>
        <taxon>Embryophyta</taxon>
        <taxon>Tracheophyta</taxon>
        <taxon>Spermatophyta</taxon>
        <taxon>Magnoliopsida</taxon>
        <taxon>Liliopsida</taxon>
        <taxon>Acoraceae</taxon>
        <taxon>Acorus</taxon>
    </lineage>
</organism>
<sequence>MPQGRCRDGRRRKGVPVAVKGMPVGKSVPVKERRKGKQRGSFGGANVCKSSRGMACSLLWRLETLRFRVIYEGGFGVSAARSVDEGTPYVIIMDRSSFESMRTRAEADVAKATTGWLLAGISKPGWSD</sequence>
<name>A0AAV9D3X2_ACOCL</name>
<dbReference type="Proteomes" id="UP001180020">
    <property type="component" value="Unassembled WGS sequence"/>
</dbReference>
<protein>
    <submittedName>
        <fullName evidence="2">Uncharacterized protein</fullName>
    </submittedName>
</protein>
<gene>
    <name evidence="2" type="ORF">QJS10_CPA16g00170</name>
</gene>
<evidence type="ECO:0000313" key="3">
    <source>
        <dbReference type="Proteomes" id="UP001180020"/>
    </source>
</evidence>
<evidence type="ECO:0000256" key="1">
    <source>
        <dbReference type="SAM" id="MobiDB-lite"/>
    </source>
</evidence>
<proteinExistence type="predicted"/>
<reference evidence="2" key="2">
    <citation type="submission" date="2023-06" db="EMBL/GenBank/DDBJ databases">
        <authorList>
            <person name="Ma L."/>
            <person name="Liu K.-W."/>
            <person name="Li Z."/>
            <person name="Hsiao Y.-Y."/>
            <person name="Qi Y."/>
            <person name="Fu T."/>
            <person name="Tang G."/>
            <person name="Zhang D."/>
            <person name="Sun W.-H."/>
            <person name="Liu D.-K."/>
            <person name="Li Y."/>
            <person name="Chen G.-Z."/>
            <person name="Liu X.-D."/>
            <person name="Liao X.-Y."/>
            <person name="Jiang Y.-T."/>
            <person name="Yu X."/>
            <person name="Hao Y."/>
            <person name="Huang J."/>
            <person name="Zhao X.-W."/>
            <person name="Ke S."/>
            <person name="Chen Y.-Y."/>
            <person name="Wu W.-L."/>
            <person name="Hsu J.-L."/>
            <person name="Lin Y.-F."/>
            <person name="Huang M.-D."/>
            <person name="Li C.-Y."/>
            <person name="Huang L."/>
            <person name="Wang Z.-W."/>
            <person name="Zhao X."/>
            <person name="Zhong W.-Y."/>
            <person name="Peng D.-H."/>
            <person name="Ahmad S."/>
            <person name="Lan S."/>
            <person name="Zhang J.-S."/>
            <person name="Tsai W.-C."/>
            <person name="Van De Peer Y."/>
            <person name="Liu Z.-J."/>
        </authorList>
    </citation>
    <scope>NUCLEOTIDE SEQUENCE</scope>
    <source>
        <strain evidence="2">CP</strain>
        <tissue evidence="2">Leaves</tissue>
    </source>
</reference>
<evidence type="ECO:0000313" key="2">
    <source>
        <dbReference type="EMBL" id="KAK1295539.1"/>
    </source>
</evidence>
<keyword evidence="3" id="KW-1185">Reference proteome</keyword>
<comment type="caution">
    <text evidence="2">The sequence shown here is derived from an EMBL/GenBank/DDBJ whole genome shotgun (WGS) entry which is preliminary data.</text>
</comment>
<dbReference type="EMBL" id="JAUJYO010000016">
    <property type="protein sequence ID" value="KAK1295539.1"/>
    <property type="molecule type" value="Genomic_DNA"/>
</dbReference>
<accession>A0AAV9D3X2</accession>